<protein>
    <submittedName>
        <fullName evidence="1">Uncharacterized protein</fullName>
    </submittedName>
</protein>
<reference evidence="2" key="1">
    <citation type="journal article" date="2023" name="Nat. Plants">
        <title>Single-cell RNA sequencing provides a high-resolution roadmap for understanding the multicellular compartmentation of specialized metabolism.</title>
        <authorList>
            <person name="Sun S."/>
            <person name="Shen X."/>
            <person name="Li Y."/>
            <person name="Li Y."/>
            <person name="Wang S."/>
            <person name="Li R."/>
            <person name="Zhang H."/>
            <person name="Shen G."/>
            <person name="Guo B."/>
            <person name="Wei J."/>
            <person name="Xu J."/>
            <person name="St-Pierre B."/>
            <person name="Chen S."/>
            <person name="Sun C."/>
        </authorList>
    </citation>
    <scope>NUCLEOTIDE SEQUENCE [LARGE SCALE GENOMIC DNA]</scope>
</reference>
<organism evidence="1 2">
    <name type="scientific">Catharanthus roseus</name>
    <name type="common">Madagascar periwinkle</name>
    <name type="synonym">Vinca rosea</name>
    <dbReference type="NCBI Taxonomy" id="4058"/>
    <lineage>
        <taxon>Eukaryota</taxon>
        <taxon>Viridiplantae</taxon>
        <taxon>Streptophyta</taxon>
        <taxon>Embryophyta</taxon>
        <taxon>Tracheophyta</taxon>
        <taxon>Spermatophyta</taxon>
        <taxon>Magnoliopsida</taxon>
        <taxon>eudicotyledons</taxon>
        <taxon>Gunneridae</taxon>
        <taxon>Pentapetalae</taxon>
        <taxon>asterids</taxon>
        <taxon>lamiids</taxon>
        <taxon>Gentianales</taxon>
        <taxon>Apocynaceae</taxon>
        <taxon>Rauvolfioideae</taxon>
        <taxon>Vinceae</taxon>
        <taxon>Catharanthinae</taxon>
        <taxon>Catharanthus</taxon>
    </lineage>
</organism>
<proteinExistence type="predicted"/>
<comment type="caution">
    <text evidence="1">The sequence shown here is derived from an EMBL/GenBank/DDBJ whole genome shotgun (WGS) entry which is preliminary data.</text>
</comment>
<gene>
    <name evidence="1" type="ORF">M9H77_16664</name>
</gene>
<dbReference type="EMBL" id="CM044704">
    <property type="protein sequence ID" value="KAI5666811.1"/>
    <property type="molecule type" value="Genomic_DNA"/>
</dbReference>
<accession>A0ACC0B2D1</accession>
<name>A0ACC0B2D1_CATRO</name>
<dbReference type="Proteomes" id="UP001060085">
    <property type="component" value="Linkage Group LG04"/>
</dbReference>
<keyword evidence="2" id="KW-1185">Reference proteome</keyword>
<evidence type="ECO:0000313" key="2">
    <source>
        <dbReference type="Proteomes" id="UP001060085"/>
    </source>
</evidence>
<evidence type="ECO:0000313" key="1">
    <source>
        <dbReference type="EMBL" id="KAI5666811.1"/>
    </source>
</evidence>
<sequence>MYLPKSFSANESHDVIDLEVLSAIRYGGGGIIEGISSGGSWCSSSILSIGIITLFVVSNLRACVPGEVEVTSEPSLEPSQEPETNEKLVTPSSSIPYPPSVLETRDTELEGSDEEEEHPEAQAQALRDYQDPFDLAVIFYGRHLDVARCLSPLLSVASVSALVSSQAEQTLRR</sequence>